<protein>
    <submittedName>
        <fullName evidence="2">DNA-directed DNA polymerase</fullName>
    </submittedName>
</protein>
<dbReference type="Proteomes" id="UP000887576">
    <property type="component" value="Unplaced"/>
</dbReference>
<organism evidence="1 2">
    <name type="scientific">Panagrolaimus sp. JU765</name>
    <dbReference type="NCBI Taxonomy" id="591449"/>
    <lineage>
        <taxon>Eukaryota</taxon>
        <taxon>Metazoa</taxon>
        <taxon>Ecdysozoa</taxon>
        <taxon>Nematoda</taxon>
        <taxon>Chromadorea</taxon>
        <taxon>Rhabditida</taxon>
        <taxon>Tylenchina</taxon>
        <taxon>Panagrolaimomorpha</taxon>
        <taxon>Panagrolaimoidea</taxon>
        <taxon>Panagrolaimidae</taxon>
        <taxon>Panagrolaimus</taxon>
    </lineage>
</organism>
<dbReference type="WBParaSite" id="JU765_v2.g15268.t1">
    <property type="protein sequence ID" value="JU765_v2.g15268.t1"/>
    <property type="gene ID" value="JU765_v2.g15268"/>
</dbReference>
<reference evidence="2" key="1">
    <citation type="submission" date="2022-11" db="UniProtKB">
        <authorList>
            <consortium name="WormBaseParasite"/>
        </authorList>
    </citation>
    <scope>IDENTIFICATION</scope>
</reference>
<accession>A0AC34QCH9</accession>
<evidence type="ECO:0000313" key="2">
    <source>
        <dbReference type="WBParaSite" id="JU765_v2.g15268.t1"/>
    </source>
</evidence>
<sequence length="741" mass="86652">MDSWYEEYRSFIAEKAKEYDERIAEKFNQLAEVAAMAEDIKLVEKELAEKKKLHEERSANLMKFFDKEKCRKRKANTEDLPVKKRKRDENASEKVDKTDKKPRQKRSTNAKKCQQNICNDSSTGKKPAQNEMKVLDTTLTVGPSNDIYDSTTNKENDRFVYLRTTRDMKKKLVRDLYKYCGNQGQANIVDNLTKDILDVVESTLEKNTNMFSLGLVLSFTGERREEGDRRPYYIPYSRVYTRSEFETILYNEFERSVMSNNINDFLNDDIYLRVDYVLDDDPKNVGGRFRGIVNRFGFDSNQLLSIKSTTNDCLFEALYIGRKYAKSDTDDNENKRRTLRRKVRMFVDDVNNGNARKIRVLKEKVVKLKEATETNTPGPYSAQDIGGKFQEYLEQKYPKEYQIQFFDENHTLKPFIKFGYIGAPKIITIFLHEEHFAVIMDMKKFLQLEKRTHSLDGEDPVAHFFDWMTTLPNERIVVVAHNGGRYDYQLFYNHMVNTNWEALDVTRNGPKFYKIDFKVKGRKKPIRFIDSVNFIPMSLSNLPKTFNLDVDDKGHFPYMANSMTDYTLDELPPIESFGYASKPPQAQLDLKKWYDENKQTKWNLKKELDHYCKNDVRILAHACQKFIVEWQKKNNFNPFVLSTTIASACMTTFRMNYLKPQTVAITPTHGYGAKKNASEMGAKLMLYIAEIFGFGGKDSPFWHVSTRRGEKKIGKYHVDGFCHDEISGIDYIIEFDGAFWH</sequence>
<name>A0AC34QCH9_9BILA</name>
<proteinExistence type="predicted"/>
<evidence type="ECO:0000313" key="1">
    <source>
        <dbReference type="Proteomes" id="UP000887576"/>
    </source>
</evidence>